<evidence type="ECO:0000313" key="2">
    <source>
        <dbReference type="Proteomes" id="UP001596472"/>
    </source>
</evidence>
<keyword evidence="2" id="KW-1185">Reference proteome</keyword>
<dbReference type="RefSeq" id="WP_379712821.1">
    <property type="nucleotide sequence ID" value="NZ_JBHTBS010000006.1"/>
</dbReference>
<comment type="caution">
    <text evidence="1">The sequence shown here is derived from an EMBL/GenBank/DDBJ whole genome shotgun (WGS) entry which is preliminary data.</text>
</comment>
<organism evidence="1 2">
    <name type="scientific">Haloferula chungangensis</name>
    <dbReference type="NCBI Taxonomy" id="1048331"/>
    <lineage>
        <taxon>Bacteria</taxon>
        <taxon>Pseudomonadati</taxon>
        <taxon>Verrucomicrobiota</taxon>
        <taxon>Verrucomicrobiia</taxon>
        <taxon>Verrucomicrobiales</taxon>
        <taxon>Verrucomicrobiaceae</taxon>
        <taxon>Haloferula</taxon>
    </lineage>
</organism>
<name>A0ABW2L8K2_9BACT</name>
<gene>
    <name evidence="1" type="ORF">ACFQY0_12420</name>
</gene>
<proteinExistence type="predicted"/>
<dbReference type="EMBL" id="JBHTBS010000006">
    <property type="protein sequence ID" value="MFC7337988.1"/>
    <property type="molecule type" value="Genomic_DNA"/>
</dbReference>
<sequence length="79" mass="8921">MVSFRGADAIKKHFKSAKPNPESLARWALRLPARDETQPVFRAAIELRLRADPDATREWAESLPAGWHREQALEAVSAQ</sequence>
<reference evidence="2" key="1">
    <citation type="journal article" date="2019" name="Int. J. Syst. Evol. Microbiol.">
        <title>The Global Catalogue of Microorganisms (GCM) 10K type strain sequencing project: providing services to taxonomists for standard genome sequencing and annotation.</title>
        <authorList>
            <consortium name="The Broad Institute Genomics Platform"/>
            <consortium name="The Broad Institute Genome Sequencing Center for Infectious Disease"/>
            <person name="Wu L."/>
            <person name="Ma J."/>
        </authorList>
    </citation>
    <scope>NUCLEOTIDE SEQUENCE [LARGE SCALE GENOMIC DNA]</scope>
    <source>
        <strain evidence="2">CGMCC 4.1467</strain>
    </source>
</reference>
<accession>A0ABW2L8K2</accession>
<protein>
    <submittedName>
        <fullName evidence="1">Uncharacterized protein</fullName>
    </submittedName>
</protein>
<evidence type="ECO:0000313" key="1">
    <source>
        <dbReference type="EMBL" id="MFC7337988.1"/>
    </source>
</evidence>
<dbReference type="Proteomes" id="UP001596472">
    <property type="component" value="Unassembled WGS sequence"/>
</dbReference>